<dbReference type="Proteomes" id="UP000799755">
    <property type="component" value="Unassembled WGS sequence"/>
</dbReference>
<comment type="caution">
    <text evidence="1">The sequence shown here is derived from an EMBL/GenBank/DDBJ whole genome shotgun (WGS) entry which is preliminary data.</text>
</comment>
<evidence type="ECO:0000313" key="1">
    <source>
        <dbReference type="EMBL" id="KAF2472763.1"/>
    </source>
</evidence>
<protein>
    <submittedName>
        <fullName evidence="1">Uncharacterized protein</fullName>
    </submittedName>
</protein>
<reference evidence="1" key="1">
    <citation type="journal article" date="2020" name="Stud. Mycol.">
        <title>101 Dothideomycetes genomes: a test case for predicting lifestyles and emergence of pathogens.</title>
        <authorList>
            <person name="Haridas S."/>
            <person name="Albert R."/>
            <person name="Binder M."/>
            <person name="Bloem J."/>
            <person name="Labutti K."/>
            <person name="Salamov A."/>
            <person name="Andreopoulos B."/>
            <person name="Baker S."/>
            <person name="Barry K."/>
            <person name="Bills G."/>
            <person name="Bluhm B."/>
            <person name="Cannon C."/>
            <person name="Castanera R."/>
            <person name="Culley D."/>
            <person name="Daum C."/>
            <person name="Ezra D."/>
            <person name="Gonzalez J."/>
            <person name="Henrissat B."/>
            <person name="Kuo A."/>
            <person name="Liang C."/>
            <person name="Lipzen A."/>
            <person name="Lutzoni F."/>
            <person name="Magnuson J."/>
            <person name="Mondo S."/>
            <person name="Nolan M."/>
            <person name="Ohm R."/>
            <person name="Pangilinan J."/>
            <person name="Park H.-J."/>
            <person name="Ramirez L."/>
            <person name="Alfaro M."/>
            <person name="Sun H."/>
            <person name="Tritt A."/>
            <person name="Yoshinaga Y."/>
            <person name="Zwiers L.-H."/>
            <person name="Turgeon B."/>
            <person name="Goodwin S."/>
            <person name="Spatafora J."/>
            <person name="Crous P."/>
            <person name="Grigoriev I."/>
        </authorList>
    </citation>
    <scope>NUCLEOTIDE SEQUENCE</scope>
    <source>
        <strain evidence="1">ATCC 200398</strain>
    </source>
</reference>
<organism evidence="1 2">
    <name type="scientific">Lindgomyces ingoldianus</name>
    <dbReference type="NCBI Taxonomy" id="673940"/>
    <lineage>
        <taxon>Eukaryota</taxon>
        <taxon>Fungi</taxon>
        <taxon>Dikarya</taxon>
        <taxon>Ascomycota</taxon>
        <taxon>Pezizomycotina</taxon>
        <taxon>Dothideomycetes</taxon>
        <taxon>Pleosporomycetidae</taxon>
        <taxon>Pleosporales</taxon>
        <taxon>Lindgomycetaceae</taxon>
        <taxon>Lindgomyces</taxon>
    </lineage>
</organism>
<dbReference type="EMBL" id="MU003501">
    <property type="protein sequence ID" value="KAF2472763.1"/>
    <property type="molecule type" value="Genomic_DNA"/>
</dbReference>
<name>A0ACB6R1Q9_9PLEO</name>
<sequence length="345" mass="39125">MYLICRRDYESGSRLGPLSIFVQERLKLWHDLAFVVDNGYCFSSFTGASSSKSMTAWWFRHILYDDVLGFSDVTPIQNNFILLLPPPPILTLGNRMLIEIFRDLGKVLHIRHRSNSSFMHPIANSKLNDTLHFLRSRHKKLPSSNHELNVLRNIEETERLGAEVGHCVIEQQCSMRKEEVPMKTVRVGSFTSCGGNYSSTLGKDFPLLQLGRVVKDGKSAYEAAQFECEASGFAYDHSGSCSKEHPSMVEDGFVSVVNIENLRFGYGSQPDLEQFSVVPFQFQGLLVARIHMWAASMYAAKAKNRKRGRFPWVPLAMVGQPRPMEPHGNRSHYEHTLTAIGVKRE</sequence>
<gene>
    <name evidence="1" type="ORF">BDR25DRAFT_353088</name>
</gene>
<proteinExistence type="predicted"/>
<keyword evidence="2" id="KW-1185">Reference proteome</keyword>
<accession>A0ACB6R1Q9</accession>
<evidence type="ECO:0000313" key="2">
    <source>
        <dbReference type="Proteomes" id="UP000799755"/>
    </source>
</evidence>